<dbReference type="Pfam" id="PF05016">
    <property type="entry name" value="ParE_toxin"/>
    <property type="match status" value="1"/>
</dbReference>
<evidence type="ECO:0000313" key="3">
    <source>
        <dbReference type="Proteomes" id="UP000422108"/>
    </source>
</evidence>
<dbReference type="AlphaFoldDB" id="A0A5K8AHB3"/>
<dbReference type="InterPro" id="IPR035093">
    <property type="entry name" value="RelE/ParE_toxin_dom_sf"/>
</dbReference>
<dbReference type="InterPro" id="IPR007712">
    <property type="entry name" value="RelE/ParE_toxin"/>
</dbReference>
<dbReference type="RefSeq" id="WP_155312878.1">
    <property type="nucleotide sequence ID" value="NZ_AP021879.1"/>
</dbReference>
<dbReference type="EMBL" id="AP021879">
    <property type="protein sequence ID" value="BBO92083.1"/>
    <property type="molecule type" value="Genomic_DNA"/>
</dbReference>
<proteinExistence type="predicted"/>
<organism evidence="2 3">
    <name type="scientific">Desulfosarcina ovata subsp. ovata</name>
    <dbReference type="NCBI Taxonomy" id="2752305"/>
    <lineage>
        <taxon>Bacteria</taxon>
        <taxon>Pseudomonadati</taxon>
        <taxon>Thermodesulfobacteriota</taxon>
        <taxon>Desulfobacteria</taxon>
        <taxon>Desulfobacterales</taxon>
        <taxon>Desulfosarcinaceae</taxon>
        <taxon>Desulfosarcina</taxon>
    </lineage>
</organism>
<evidence type="ECO:0000313" key="2">
    <source>
        <dbReference type="EMBL" id="BBO92083.1"/>
    </source>
</evidence>
<reference evidence="2 3" key="1">
    <citation type="submission" date="2019-11" db="EMBL/GenBank/DDBJ databases">
        <title>Comparative genomics of hydrocarbon-degrading Desulfosarcina strains.</title>
        <authorList>
            <person name="Watanabe M."/>
            <person name="Kojima H."/>
            <person name="Fukui M."/>
        </authorList>
    </citation>
    <scope>NUCLEOTIDE SEQUENCE [LARGE SCALE GENOMIC DNA]</scope>
    <source>
        <strain evidence="3">oXyS1</strain>
    </source>
</reference>
<sequence length="106" mass="12533">MNSAKFDPEAQAEFLSAVMYYEKCQEGLGRRFRLLVESAVQKIVESPFIYRTLKAPFRRYLLPKFPYSIIYSIEPDHIRIIAVAHNKRKPGYWSNRFQNLQKSSDK</sequence>
<dbReference type="Gene3D" id="3.30.2310.20">
    <property type="entry name" value="RelE-like"/>
    <property type="match status" value="1"/>
</dbReference>
<name>A0A5K8AHB3_9BACT</name>
<evidence type="ECO:0000256" key="1">
    <source>
        <dbReference type="ARBA" id="ARBA00022649"/>
    </source>
</evidence>
<keyword evidence="3" id="KW-1185">Reference proteome</keyword>
<protein>
    <recommendedName>
        <fullName evidence="4">Plasmid stabilization protein</fullName>
    </recommendedName>
</protein>
<gene>
    <name evidence="2" type="ORF">DSCOOX_52630</name>
</gene>
<dbReference type="Proteomes" id="UP000422108">
    <property type="component" value="Chromosome"/>
</dbReference>
<accession>A0A5K8AHB3</accession>
<evidence type="ECO:0008006" key="4">
    <source>
        <dbReference type="Google" id="ProtNLM"/>
    </source>
</evidence>
<keyword evidence="1" id="KW-1277">Toxin-antitoxin system</keyword>